<dbReference type="SUPFAM" id="SSF52087">
    <property type="entry name" value="CRAL/TRIO domain"/>
    <property type="match status" value="1"/>
</dbReference>
<dbReference type="EMBL" id="HBUF01543333">
    <property type="protein sequence ID" value="CAG6755917.1"/>
    <property type="molecule type" value="Transcribed_RNA"/>
</dbReference>
<dbReference type="SMART" id="SM01100">
    <property type="entry name" value="CRAL_TRIO_N"/>
    <property type="match status" value="1"/>
</dbReference>
<dbReference type="EMBL" id="HBUF01192586">
    <property type="protein sequence ID" value="CAG6658862.1"/>
    <property type="molecule type" value="Transcribed_RNA"/>
</dbReference>
<dbReference type="Gene3D" id="1.10.8.20">
    <property type="entry name" value="N-terminal domain of phosphatidylinositol transfer protein sec14p"/>
    <property type="match status" value="1"/>
</dbReference>
<dbReference type="PANTHER" id="PTHR10174">
    <property type="entry name" value="ALPHA-TOCOPHEROL TRANSFER PROTEIN-RELATED"/>
    <property type="match status" value="1"/>
</dbReference>
<dbReference type="GO" id="GO:0016020">
    <property type="term" value="C:membrane"/>
    <property type="evidence" value="ECO:0007669"/>
    <property type="project" value="TreeGrafter"/>
</dbReference>
<dbReference type="EMBL" id="HBUF01384876">
    <property type="protein sequence ID" value="CAG6731776.1"/>
    <property type="molecule type" value="Transcribed_RNA"/>
</dbReference>
<organism evidence="2">
    <name type="scientific">Cacopsylla melanoneura</name>
    <dbReference type="NCBI Taxonomy" id="428564"/>
    <lineage>
        <taxon>Eukaryota</taxon>
        <taxon>Metazoa</taxon>
        <taxon>Ecdysozoa</taxon>
        <taxon>Arthropoda</taxon>
        <taxon>Hexapoda</taxon>
        <taxon>Insecta</taxon>
        <taxon>Pterygota</taxon>
        <taxon>Neoptera</taxon>
        <taxon>Paraneoptera</taxon>
        <taxon>Hemiptera</taxon>
        <taxon>Sternorrhyncha</taxon>
        <taxon>Psylloidea</taxon>
        <taxon>Psyllidae</taxon>
        <taxon>Psyllinae</taxon>
        <taxon>Cacopsylla</taxon>
    </lineage>
</organism>
<dbReference type="EMBL" id="HBUF01028456">
    <property type="protein sequence ID" value="CAG6613766.1"/>
    <property type="molecule type" value="Transcribed_RNA"/>
</dbReference>
<dbReference type="CDD" id="cd00170">
    <property type="entry name" value="SEC14"/>
    <property type="match status" value="1"/>
</dbReference>
<dbReference type="InterPro" id="IPR001251">
    <property type="entry name" value="CRAL-TRIO_dom"/>
</dbReference>
<dbReference type="InterPro" id="IPR011074">
    <property type="entry name" value="CRAL/TRIO_N_dom"/>
</dbReference>
<reference evidence="2" key="1">
    <citation type="submission" date="2021-05" db="EMBL/GenBank/DDBJ databases">
        <authorList>
            <person name="Alioto T."/>
            <person name="Alioto T."/>
            <person name="Gomez Garrido J."/>
        </authorList>
    </citation>
    <scope>NUCLEOTIDE SEQUENCE</scope>
</reference>
<dbReference type="EMBL" id="HBUF01192588">
    <property type="protein sequence ID" value="CAG6658864.1"/>
    <property type="molecule type" value="Transcribed_RNA"/>
</dbReference>
<dbReference type="Pfam" id="PF00650">
    <property type="entry name" value="CRAL_TRIO"/>
    <property type="match status" value="1"/>
</dbReference>
<feature type="domain" description="CRAL-TRIO" evidence="1">
    <location>
        <begin position="101"/>
        <end position="264"/>
    </location>
</feature>
<dbReference type="EMBL" id="HBUF01384877">
    <property type="protein sequence ID" value="CAG6731777.1"/>
    <property type="molecule type" value="Transcribed_RNA"/>
</dbReference>
<dbReference type="SMART" id="SM00516">
    <property type="entry name" value="SEC14"/>
    <property type="match status" value="1"/>
</dbReference>
<dbReference type="EMBL" id="HBUF01543334">
    <property type="protein sequence ID" value="CAG6755918.1"/>
    <property type="molecule type" value="Transcribed_RNA"/>
</dbReference>
<accession>A0A8D8LXP7</accession>
<dbReference type="EMBL" id="HBUF01543335">
    <property type="protein sequence ID" value="CAG6755919.1"/>
    <property type="molecule type" value="Transcribed_RNA"/>
</dbReference>
<proteinExistence type="predicted"/>
<dbReference type="EMBL" id="HBUF01028455">
    <property type="protein sequence ID" value="CAG6613765.1"/>
    <property type="molecule type" value="Transcribed_RNA"/>
</dbReference>
<dbReference type="InterPro" id="IPR036865">
    <property type="entry name" value="CRAL-TRIO_dom_sf"/>
</dbReference>
<dbReference type="EMBL" id="HBUF01028457">
    <property type="protein sequence ID" value="CAG6613767.1"/>
    <property type="molecule type" value="Transcribed_RNA"/>
</dbReference>
<dbReference type="PANTHER" id="PTHR10174:SF231">
    <property type="entry name" value="CLAVESIN-2-LIKE PROTEIN"/>
    <property type="match status" value="1"/>
</dbReference>
<dbReference type="EMBL" id="HBUF01192587">
    <property type="protein sequence ID" value="CAG6658863.1"/>
    <property type="molecule type" value="Transcribed_RNA"/>
</dbReference>
<dbReference type="PRINTS" id="PR00180">
    <property type="entry name" value="CRETINALDHBP"/>
</dbReference>
<protein>
    <submittedName>
        <fullName evidence="2">Clavesin-2</fullName>
    </submittedName>
</protein>
<dbReference type="Gene3D" id="3.40.525.10">
    <property type="entry name" value="CRAL-TRIO lipid binding domain"/>
    <property type="match status" value="1"/>
</dbReference>
<dbReference type="AlphaFoldDB" id="A0A8D8LXP7"/>
<dbReference type="SUPFAM" id="SSF46938">
    <property type="entry name" value="CRAL/TRIO N-terminal domain"/>
    <property type="match status" value="1"/>
</dbReference>
<sequence>MSEFSALSLDNRFANIPNSEALLTAQKKCTPKEGLKSLRNLMAKRSDIDFNPYNSDEFLTRFLNARKMNVANSFDLLCNYITYRMNHVEFFANLTVSNKQIQCAIKDGLPGVLSNRDRKGRRIIVLFANNWDHARYTLEIIYKSLILTLDKLLQDTQNQINGLIFIVDWGNLTLRQTSNNINSFKQIRSMLEGLQDCYPCKFKGLHLLSQPWYIDALITFIKPFLKGKTPSKIYVHGNNLSSLHDHFPKDVLPVELGGDAPHFNPEEWSKIILSEAPTASVLHFRY</sequence>
<dbReference type="EMBL" id="HBUF01384878">
    <property type="protein sequence ID" value="CAG6731778.1"/>
    <property type="molecule type" value="Transcribed_RNA"/>
</dbReference>
<dbReference type="PROSITE" id="PS50191">
    <property type="entry name" value="CRAL_TRIO"/>
    <property type="match status" value="1"/>
</dbReference>
<evidence type="ECO:0000259" key="1">
    <source>
        <dbReference type="PROSITE" id="PS50191"/>
    </source>
</evidence>
<dbReference type="InterPro" id="IPR036273">
    <property type="entry name" value="CRAL/TRIO_N_dom_sf"/>
</dbReference>
<evidence type="ECO:0000313" key="2">
    <source>
        <dbReference type="EMBL" id="CAG6613767.1"/>
    </source>
</evidence>
<dbReference type="GO" id="GO:1902936">
    <property type="term" value="F:phosphatidylinositol bisphosphate binding"/>
    <property type="evidence" value="ECO:0007669"/>
    <property type="project" value="TreeGrafter"/>
</dbReference>
<name>A0A8D8LXP7_9HEMI</name>